<gene>
    <name evidence="1" type="ORF">O3P69_020037</name>
</gene>
<dbReference type="Proteomes" id="UP001487740">
    <property type="component" value="Unassembled WGS sequence"/>
</dbReference>
<dbReference type="PANTHER" id="PTHR46409:SF1">
    <property type="entry name" value="HTH PSQ-TYPE DOMAIN-CONTAINING PROTEIN"/>
    <property type="match status" value="1"/>
</dbReference>
<dbReference type="AlphaFoldDB" id="A0AAW0TJG2"/>
<dbReference type="EMBL" id="JARAKH010000029">
    <property type="protein sequence ID" value="KAK8387844.1"/>
    <property type="molecule type" value="Genomic_DNA"/>
</dbReference>
<evidence type="ECO:0000313" key="1">
    <source>
        <dbReference type="EMBL" id="KAK8387844.1"/>
    </source>
</evidence>
<name>A0AAW0TJG2_SCYPA</name>
<reference evidence="1 2" key="1">
    <citation type="submission" date="2023-03" db="EMBL/GenBank/DDBJ databases">
        <title>High-quality genome of Scylla paramamosain provides insights in environmental adaptation.</title>
        <authorList>
            <person name="Zhang L."/>
        </authorList>
    </citation>
    <scope>NUCLEOTIDE SEQUENCE [LARGE SCALE GENOMIC DNA]</scope>
    <source>
        <strain evidence="1">LZ_2023a</strain>
        <tissue evidence="1">Muscle</tissue>
    </source>
</reference>
<protein>
    <submittedName>
        <fullName evidence="1">Uncharacterized protein</fullName>
    </submittedName>
</protein>
<proteinExistence type="predicted"/>
<sequence>MKVGDSELFPAMVKQDHYTGCMEGTAPTRTQGGKGAIMQLIERKIGRKLVWIVCDLHTNELPLRHLIQELDGKTLSHNRWSCPLGKMLDSASELEISLSFERNTVGPPLVELAHTFIVAVYLLDCFNTKVKSSFSKGPRHVLFYLEFLGSQPRKVVQSVEQTARRSSWYAHPEAVLQTMLCSKDEEERRVAVKKIMDMRLTSGSGHDKSVGDDSFRVRETPEINLDAKTLSDLIDLDNIQAGSEPPLTCSLTSVQVRAFLDNLMYVPAFSSHSQSIEHCVQQVSEASSHVYSQEKKEGYIRAQVVSREVMSRNRSKKDMFSVVCSNTGS</sequence>
<evidence type="ECO:0000313" key="2">
    <source>
        <dbReference type="Proteomes" id="UP001487740"/>
    </source>
</evidence>
<keyword evidence="2" id="KW-1185">Reference proteome</keyword>
<accession>A0AAW0TJG2</accession>
<comment type="caution">
    <text evidence="1">The sequence shown here is derived from an EMBL/GenBank/DDBJ whole genome shotgun (WGS) entry which is preliminary data.</text>
</comment>
<dbReference type="PANTHER" id="PTHR46409">
    <property type="entry name" value="HTH PSQ-TYPE DOMAIN-CONTAINING PROTEIN"/>
    <property type="match status" value="1"/>
</dbReference>
<organism evidence="1 2">
    <name type="scientific">Scylla paramamosain</name>
    <name type="common">Mud crab</name>
    <dbReference type="NCBI Taxonomy" id="85552"/>
    <lineage>
        <taxon>Eukaryota</taxon>
        <taxon>Metazoa</taxon>
        <taxon>Ecdysozoa</taxon>
        <taxon>Arthropoda</taxon>
        <taxon>Crustacea</taxon>
        <taxon>Multicrustacea</taxon>
        <taxon>Malacostraca</taxon>
        <taxon>Eumalacostraca</taxon>
        <taxon>Eucarida</taxon>
        <taxon>Decapoda</taxon>
        <taxon>Pleocyemata</taxon>
        <taxon>Brachyura</taxon>
        <taxon>Eubrachyura</taxon>
        <taxon>Portunoidea</taxon>
        <taxon>Portunidae</taxon>
        <taxon>Portuninae</taxon>
        <taxon>Scylla</taxon>
    </lineage>
</organism>